<evidence type="ECO:0000256" key="4">
    <source>
        <dbReference type="ARBA" id="ARBA00022692"/>
    </source>
</evidence>
<dbReference type="GO" id="GO:0009725">
    <property type="term" value="P:response to hormone"/>
    <property type="evidence" value="ECO:0007669"/>
    <property type="project" value="TreeGrafter"/>
</dbReference>
<dbReference type="Gene3D" id="3.30.1010.10">
    <property type="entry name" value="Phosphatidylinositol 3-kinase Catalytic Subunit, Chain A, domain 4"/>
    <property type="match status" value="1"/>
</dbReference>
<proteinExistence type="inferred from homology"/>
<keyword evidence="6" id="KW-0418">Kinase</keyword>
<name>A0AAD4NA31_9BILA</name>
<dbReference type="InterPro" id="IPR018936">
    <property type="entry name" value="PI3/4_kinase_CS"/>
</dbReference>
<dbReference type="PROSITE" id="PS00916">
    <property type="entry name" value="PI3_4_KINASE_2"/>
    <property type="match status" value="1"/>
</dbReference>
<evidence type="ECO:0000259" key="15">
    <source>
        <dbReference type="PROSITE" id="PS50290"/>
    </source>
</evidence>
<feature type="binding site" evidence="14">
    <location>
        <begin position="1275"/>
        <end position="1279"/>
    </location>
    <ligand>
        <name>NADP(+)</name>
        <dbReference type="ChEBI" id="CHEBI:58349"/>
    </ligand>
</feature>
<dbReference type="InterPro" id="IPR001433">
    <property type="entry name" value="OxRdtase_FAD/NAD-bd"/>
</dbReference>
<keyword evidence="12 14" id="KW-0560">Oxidoreductase</keyword>
<keyword evidence="11" id="KW-1133">Transmembrane helix</keyword>
<accession>A0AAD4NA31</accession>
<comment type="similarity">
    <text evidence="14">Belongs to the NADPH--cytochrome P450 reductase family.</text>
</comment>
<dbReference type="PROSITE" id="PS50290">
    <property type="entry name" value="PI3_4_KINASE_3"/>
    <property type="match status" value="1"/>
</dbReference>
<evidence type="ECO:0000259" key="19">
    <source>
        <dbReference type="PROSITE" id="PS51384"/>
    </source>
</evidence>
<dbReference type="GO" id="GO:0016301">
    <property type="term" value="F:kinase activity"/>
    <property type="evidence" value="ECO:0007669"/>
    <property type="project" value="UniProtKB-KW"/>
</dbReference>
<dbReference type="GO" id="GO:0050661">
    <property type="term" value="F:NADP binding"/>
    <property type="evidence" value="ECO:0007669"/>
    <property type="project" value="UniProtKB-UniRule"/>
</dbReference>
<evidence type="ECO:0000259" key="16">
    <source>
        <dbReference type="PROSITE" id="PS50902"/>
    </source>
</evidence>
<dbReference type="GO" id="GO:0003958">
    <property type="term" value="F:NADPH-hemoprotein reductase activity"/>
    <property type="evidence" value="ECO:0007669"/>
    <property type="project" value="UniProtKB-UniRule"/>
</dbReference>
<dbReference type="InterPro" id="IPR008254">
    <property type="entry name" value="Flavodoxin/NO_synth"/>
</dbReference>
<feature type="domain" description="Flavodoxin-like" evidence="16">
    <location>
        <begin position="762"/>
        <end position="906"/>
    </location>
</feature>
<dbReference type="FunFam" id="3.40.50.80:FF:000001">
    <property type="entry name" value="NADPH--cytochrome P450 reductase 1"/>
    <property type="match status" value="1"/>
</dbReference>
<dbReference type="InterPro" id="IPR039261">
    <property type="entry name" value="FNR_nucleotide-bd"/>
</dbReference>
<feature type="binding site" evidence="14">
    <location>
        <position position="1159"/>
    </location>
    <ligand>
        <name>FAD</name>
        <dbReference type="ChEBI" id="CHEBI:57692"/>
    </ligand>
</feature>
<dbReference type="Proteomes" id="UP001201812">
    <property type="component" value="Unassembled WGS sequence"/>
</dbReference>
<feature type="binding site" evidence="14">
    <location>
        <position position="979"/>
    </location>
    <ligand>
        <name>NADP(+)</name>
        <dbReference type="ChEBI" id="CHEBI:58349"/>
    </ligand>
</feature>
<keyword evidence="7 14" id="KW-0256">Endoplasmic reticulum</keyword>
<dbReference type="Gene3D" id="3.40.50.360">
    <property type="match status" value="1"/>
</dbReference>
<evidence type="ECO:0000256" key="11">
    <source>
        <dbReference type="ARBA" id="ARBA00022989"/>
    </source>
</evidence>
<dbReference type="PROSITE" id="PS51384">
    <property type="entry name" value="FAD_FR"/>
    <property type="match status" value="1"/>
</dbReference>
<evidence type="ECO:0000256" key="14">
    <source>
        <dbReference type="HAMAP-Rule" id="MF_03212"/>
    </source>
</evidence>
<dbReference type="PANTHER" id="PTHR19384:SF17">
    <property type="entry name" value="NADPH--CYTOCHROME P450 REDUCTASE"/>
    <property type="match status" value="1"/>
</dbReference>
<dbReference type="EC" id="1.6.2.4" evidence="14"/>
<dbReference type="Gene3D" id="3.40.50.80">
    <property type="entry name" value="Nucleotide-binding domain of ferredoxin-NADP reductase (FNR) module"/>
    <property type="match status" value="1"/>
</dbReference>
<dbReference type="InterPro" id="IPR003152">
    <property type="entry name" value="FATC_dom"/>
</dbReference>
<feature type="binding site" evidence="14">
    <location>
        <begin position="1168"/>
        <end position="1171"/>
    </location>
    <ligand>
        <name>FAD</name>
        <dbReference type="ChEBI" id="CHEBI:57692"/>
    </ligand>
</feature>
<comment type="subcellular location">
    <subcellularLocation>
        <location evidence="14">Endoplasmic reticulum membrane</location>
        <topology evidence="14">Single-pass membrane protein</topology>
        <orientation evidence="14">Cytoplasmic side</orientation>
    </subcellularLocation>
</comment>
<evidence type="ECO:0000256" key="10">
    <source>
        <dbReference type="ARBA" id="ARBA00022857"/>
    </source>
</evidence>
<dbReference type="Gene3D" id="1.20.990.10">
    <property type="entry name" value="NADPH-cytochrome p450 Reductase, Chain A, domain 3"/>
    <property type="match status" value="1"/>
</dbReference>
<dbReference type="FunFam" id="3.40.50.360:FF:000036">
    <property type="entry name" value="NADPH--cytochrome P450 reductase"/>
    <property type="match status" value="1"/>
</dbReference>
<feature type="binding site" evidence="14">
    <location>
        <begin position="820"/>
        <end position="823"/>
    </location>
    <ligand>
        <name>FMN</name>
        <dbReference type="ChEBI" id="CHEBI:58210"/>
    </ligand>
</feature>
<dbReference type="Pfam" id="PF23593">
    <property type="entry name" value="HEAT_ATR"/>
    <property type="match status" value="1"/>
</dbReference>
<comment type="similarity">
    <text evidence="14">In the N-terminal section; belongs to the flavodoxin family.</text>
</comment>
<dbReference type="HAMAP" id="MF_03212">
    <property type="entry name" value="NCPR"/>
    <property type="match status" value="1"/>
</dbReference>
<feature type="domain" description="PI3K/PI4K catalytic" evidence="15">
    <location>
        <begin position="332"/>
        <end position="642"/>
    </location>
</feature>
<evidence type="ECO:0000313" key="20">
    <source>
        <dbReference type="EMBL" id="KAI1725259.1"/>
    </source>
</evidence>
<dbReference type="SUPFAM" id="SSF56112">
    <property type="entry name" value="Protein kinase-like (PK-like)"/>
    <property type="match status" value="1"/>
</dbReference>
<dbReference type="EMBL" id="JAKKPZ010000002">
    <property type="protein sequence ID" value="KAI1725259.1"/>
    <property type="molecule type" value="Genomic_DNA"/>
</dbReference>
<dbReference type="PROSITE" id="PS50902">
    <property type="entry name" value="FLAVODOXIN_LIKE"/>
    <property type="match status" value="1"/>
</dbReference>
<feature type="binding site" evidence="14">
    <location>
        <position position="1105"/>
    </location>
    <ligand>
        <name>FAD</name>
        <dbReference type="ChEBI" id="CHEBI:57692"/>
    </ligand>
</feature>
<dbReference type="InterPro" id="IPR001094">
    <property type="entry name" value="Flavdoxin-like"/>
</dbReference>
<dbReference type="SMART" id="SM01343">
    <property type="entry name" value="FATC"/>
    <property type="match status" value="1"/>
</dbReference>
<evidence type="ECO:0000256" key="12">
    <source>
        <dbReference type="ARBA" id="ARBA00023002"/>
    </source>
</evidence>
<dbReference type="SUPFAM" id="SSF52343">
    <property type="entry name" value="Ferredoxin reductase-like, C-terminal NADP-linked domain"/>
    <property type="match status" value="1"/>
</dbReference>
<comment type="cofactor">
    <cofactor evidence="14">
        <name>FAD</name>
        <dbReference type="ChEBI" id="CHEBI:57692"/>
    </cofactor>
    <text evidence="14">Binds 1 FAD per monomer.</text>
</comment>
<feature type="binding site" evidence="14">
    <location>
        <begin position="1135"/>
        <end position="1138"/>
    </location>
    <ligand>
        <name>FAD</name>
        <dbReference type="ChEBI" id="CHEBI:57692"/>
    </ligand>
</feature>
<dbReference type="GO" id="GO:0005789">
    <property type="term" value="C:endoplasmic reticulum membrane"/>
    <property type="evidence" value="ECO:0007669"/>
    <property type="project" value="UniProtKB-SubCell"/>
</dbReference>
<comment type="catalytic activity">
    <reaction evidence="14">
        <text>2 oxidized [cytochrome P450] + NADPH = 2 reduced [cytochrome P450] + NADP(+) + H(+)</text>
        <dbReference type="Rhea" id="RHEA:24040"/>
        <dbReference type="Rhea" id="RHEA-COMP:14627"/>
        <dbReference type="Rhea" id="RHEA-COMP:14628"/>
        <dbReference type="ChEBI" id="CHEBI:15378"/>
        <dbReference type="ChEBI" id="CHEBI:55376"/>
        <dbReference type="ChEBI" id="CHEBI:57783"/>
        <dbReference type="ChEBI" id="CHEBI:58349"/>
        <dbReference type="ChEBI" id="CHEBI:60344"/>
        <dbReference type="EC" id="1.6.2.4"/>
    </reaction>
</comment>
<feature type="binding site" evidence="14">
    <location>
        <position position="1209"/>
    </location>
    <ligand>
        <name>NADP(+)</name>
        <dbReference type="ChEBI" id="CHEBI:58349"/>
    </ligand>
</feature>
<gene>
    <name evidence="20" type="ORF">DdX_01911</name>
</gene>
<feature type="binding site" evidence="14">
    <location>
        <position position="890"/>
    </location>
    <ligand>
        <name>FMN</name>
        <dbReference type="ChEBI" id="CHEBI:58210"/>
    </ligand>
</feature>
<reference evidence="20" key="1">
    <citation type="submission" date="2022-01" db="EMBL/GenBank/DDBJ databases">
        <title>Genome Sequence Resource for Two Populations of Ditylenchus destructor, the Migratory Endoparasitic Phytonematode.</title>
        <authorList>
            <person name="Zhang H."/>
            <person name="Lin R."/>
            <person name="Xie B."/>
        </authorList>
    </citation>
    <scope>NUCLEOTIDE SEQUENCE</scope>
    <source>
        <strain evidence="20">BazhouSP</strain>
    </source>
</reference>
<dbReference type="PRINTS" id="PR00371">
    <property type="entry name" value="FPNCR"/>
</dbReference>
<dbReference type="Gene3D" id="1.10.1070.11">
    <property type="entry name" value="Phosphatidylinositol 3-/4-kinase, catalytic domain"/>
    <property type="match status" value="1"/>
</dbReference>
<keyword evidence="5" id="KW-0547">Nucleotide-binding</keyword>
<keyword evidence="3" id="KW-0808">Transferase</keyword>
<feature type="domain" description="FATC" evidence="18">
    <location>
        <begin position="651"/>
        <end position="683"/>
    </location>
</feature>
<dbReference type="CDD" id="cd00892">
    <property type="entry name" value="PIKKc_ATR"/>
    <property type="match status" value="1"/>
</dbReference>
<evidence type="ECO:0000256" key="7">
    <source>
        <dbReference type="ARBA" id="ARBA00022824"/>
    </source>
</evidence>
<dbReference type="InterPro" id="IPR017938">
    <property type="entry name" value="Riboflavin_synthase-like_b-brl"/>
</dbReference>
<keyword evidence="10 14" id="KW-0521">NADP</keyword>
<evidence type="ECO:0000256" key="2">
    <source>
        <dbReference type="ARBA" id="ARBA00022643"/>
    </source>
</evidence>
<dbReference type="InterPro" id="IPR017927">
    <property type="entry name" value="FAD-bd_FR_type"/>
</dbReference>
<evidence type="ECO:0000256" key="13">
    <source>
        <dbReference type="ARBA" id="ARBA00023136"/>
    </source>
</evidence>
<evidence type="ECO:0000256" key="1">
    <source>
        <dbReference type="ARBA" id="ARBA00022630"/>
    </source>
</evidence>
<dbReference type="Pfam" id="PF02260">
    <property type="entry name" value="FATC"/>
    <property type="match status" value="1"/>
</dbReference>
<dbReference type="InterPro" id="IPR001709">
    <property type="entry name" value="Flavoprot_Pyr_Nucl_cyt_Rdtase"/>
</dbReference>
<keyword evidence="4" id="KW-0812">Transmembrane</keyword>
<evidence type="ECO:0000259" key="18">
    <source>
        <dbReference type="PROSITE" id="PS51190"/>
    </source>
</evidence>
<dbReference type="PANTHER" id="PTHR19384">
    <property type="entry name" value="NITRIC OXIDE SYNTHASE-RELATED"/>
    <property type="match status" value="1"/>
</dbReference>
<dbReference type="Pfam" id="PF00258">
    <property type="entry name" value="Flavodoxin_1"/>
    <property type="match status" value="1"/>
</dbReference>
<comment type="similarity">
    <text evidence="14">In the C-terminal section; belongs to the flavoprotein pyridine nucleotide cytochrome reductase family.</text>
</comment>
<evidence type="ECO:0000259" key="17">
    <source>
        <dbReference type="PROSITE" id="PS51189"/>
    </source>
</evidence>
<dbReference type="PROSITE" id="PS51189">
    <property type="entry name" value="FAT"/>
    <property type="match status" value="1"/>
</dbReference>
<feature type="domain" description="FAD-binding FR-type" evidence="19">
    <location>
        <begin position="959"/>
        <end position="1195"/>
    </location>
</feature>
<organism evidence="20 21">
    <name type="scientific">Ditylenchus destructor</name>
    <dbReference type="NCBI Taxonomy" id="166010"/>
    <lineage>
        <taxon>Eukaryota</taxon>
        <taxon>Metazoa</taxon>
        <taxon>Ecdysozoa</taxon>
        <taxon>Nematoda</taxon>
        <taxon>Chromadorea</taxon>
        <taxon>Rhabditida</taxon>
        <taxon>Tylenchina</taxon>
        <taxon>Tylenchomorpha</taxon>
        <taxon>Sphaerularioidea</taxon>
        <taxon>Anguinidae</taxon>
        <taxon>Anguininae</taxon>
        <taxon>Ditylenchus</taxon>
    </lineage>
</organism>
<dbReference type="SUPFAM" id="SSF52218">
    <property type="entry name" value="Flavoproteins"/>
    <property type="match status" value="1"/>
</dbReference>
<feature type="binding site" evidence="14">
    <location>
        <position position="1311"/>
    </location>
    <ligand>
        <name>NADP(+)</name>
        <dbReference type="ChEBI" id="CHEBI:58349"/>
    </ligand>
</feature>
<dbReference type="GO" id="GO:0010181">
    <property type="term" value="F:FMN binding"/>
    <property type="evidence" value="ECO:0007669"/>
    <property type="project" value="UniProtKB-UniRule"/>
</dbReference>
<keyword evidence="13 14" id="KW-0472">Membrane</keyword>
<keyword evidence="2 14" id="KW-0288">FMN</keyword>
<comment type="cofactor">
    <cofactor evidence="14">
        <name>FMN</name>
        <dbReference type="ChEBI" id="CHEBI:58210"/>
    </cofactor>
    <text evidence="14">Binds 1 FMN per monomer.</text>
</comment>
<feature type="binding site" evidence="14">
    <location>
        <begin position="1269"/>
        <end position="1270"/>
    </location>
    <ligand>
        <name>NADP(+)</name>
        <dbReference type="ChEBI" id="CHEBI:58349"/>
    </ligand>
</feature>
<dbReference type="GO" id="GO:0005829">
    <property type="term" value="C:cytosol"/>
    <property type="evidence" value="ECO:0007669"/>
    <property type="project" value="TreeGrafter"/>
</dbReference>
<dbReference type="PRINTS" id="PR00369">
    <property type="entry name" value="FLAVODOXIN"/>
</dbReference>
<feature type="binding site" evidence="14">
    <location>
        <position position="1349"/>
    </location>
    <ligand>
        <name>FAD</name>
        <dbReference type="ChEBI" id="CHEBI:57692"/>
    </ligand>
</feature>
<comment type="caution">
    <text evidence="20">The sequence shown here is derived from an EMBL/GenBank/DDBJ whole genome shotgun (WGS) entry which is preliminary data.</text>
</comment>
<dbReference type="Pfam" id="PF00454">
    <property type="entry name" value="PI3_PI4_kinase"/>
    <property type="match status" value="1"/>
</dbReference>
<dbReference type="Gene3D" id="2.40.30.10">
    <property type="entry name" value="Translation factors"/>
    <property type="match status" value="1"/>
</dbReference>
<dbReference type="GO" id="GO:0005524">
    <property type="term" value="F:ATP binding"/>
    <property type="evidence" value="ECO:0007669"/>
    <property type="project" value="UniProtKB-KW"/>
</dbReference>
<keyword evidence="21" id="KW-1185">Reference proteome</keyword>
<evidence type="ECO:0000256" key="8">
    <source>
        <dbReference type="ARBA" id="ARBA00022827"/>
    </source>
</evidence>
<dbReference type="CDD" id="cd06204">
    <property type="entry name" value="CYPOR"/>
    <property type="match status" value="1"/>
</dbReference>
<dbReference type="InterPro" id="IPR003097">
    <property type="entry name" value="CysJ-like_FAD-binding"/>
</dbReference>
<keyword evidence="9" id="KW-0067">ATP-binding</keyword>
<dbReference type="FunFam" id="1.20.990.10:FF:000001">
    <property type="entry name" value="NADPH--cytochrome P450 reductase"/>
    <property type="match status" value="1"/>
</dbReference>
<dbReference type="InterPro" id="IPR029039">
    <property type="entry name" value="Flavoprotein-like_sf"/>
</dbReference>
<dbReference type="InterPro" id="IPR011009">
    <property type="entry name" value="Kinase-like_dom_sf"/>
</dbReference>
<evidence type="ECO:0000256" key="6">
    <source>
        <dbReference type="ARBA" id="ARBA00022777"/>
    </source>
</evidence>
<dbReference type="SMART" id="SM00146">
    <property type="entry name" value="PI3Kc"/>
    <property type="match status" value="1"/>
</dbReference>
<dbReference type="SUPFAM" id="SSF63380">
    <property type="entry name" value="Riboflavin synthase domain-like"/>
    <property type="match status" value="1"/>
</dbReference>
<dbReference type="InterPro" id="IPR023208">
    <property type="entry name" value="P450R"/>
</dbReference>
<dbReference type="InterPro" id="IPR057564">
    <property type="entry name" value="HEAT_ATR"/>
</dbReference>
<dbReference type="InterPro" id="IPR014009">
    <property type="entry name" value="PIK_FAT"/>
</dbReference>
<protein>
    <recommendedName>
        <fullName evidence="14">NADPH--cytochrome P450 reductase</fullName>
        <shortName evidence="14">CPR</shortName>
        <shortName evidence="14">P450R</shortName>
        <ecNumber evidence="14">1.6.2.4</ecNumber>
    </recommendedName>
</protein>
<evidence type="ECO:0000256" key="3">
    <source>
        <dbReference type="ARBA" id="ARBA00022679"/>
    </source>
</evidence>
<dbReference type="PROSITE" id="PS51190">
    <property type="entry name" value="FATC"/>
    <property type="match status" value="1"/>
</dbReference>
<dbReference type="Pfam" id="PF00175">
    <property type="entry name" value="NAD_binding_1"/>
    <property type="match status" value="1"/>
</dbReference>
<dbReference type="GO" id="GO:0050660">
    <property type="term" value="F:flavin adenine dinucleotide binding"/>
    <property type="evidence" value="ECO:0007669"/>
    <property type="project" value="UniProtKB-UniRule"/>
</dbReference>
<feature type="binding site" evidence="14">
    <location>
        <begin position="768"/>
        <end position="773"/>
    </location>
    <ligand>
        <name>FMN</name>
        <dbReference type="ChEBI" id="CHEBI:58210"/>
    </ligand>
</feature>
<feature type="domain" description="FAT" evidence="17">
    <location>
        <begin position="1"/>
        <end position="190"/>
    </location>
</feature>
<sequence>MDKQPFLSFKERKPFVEAQLLLTEFKQKAQSSRMDDLLRVYQTLDKYGEKSEVFFYHYAVFFDTYCGSIKEITEDLCCYLVRLYRSVLEMGPKYLHAVMPRLLTVWMDLSQKCGNQNGSRETITNKSNQEMKIAFKSLNRYYFYTCFSQLISRITHKDEAIFNLLKTILADLLVTYPHQCLWRSIAISRSRNANYALRAKRCEEVYDLAKRKATTVNLNQLIEHYSYFAAALMKVAEDGRSSSTNQFSTAFPWLVNFLRDGSMQNLGKLTRRSASDCTVGRSPPKLVLPFVEDIRAHIKDDESTCLSQIRVSDAPTPEKEVYDFREIYIVSIEESYLVLKSNAQPKKIAFIGSDGKSYPLMCKPVDELRKDARFVDVEKLLNGLFMRDIEARRRLLTIRSYGVIPLQEQGGIIEWLPNLQTFASALTPLMKEKVKPMSYQEIQNALNDKLKKDERLKNMRELCYPRHPLVMSEWFRRTYLDPWKWYKSRSNFTQTAATMSMVGFVLGLGDRHAENILLDTMTGDAVHVDFNLLFDKGELLKVPEVVPFRLTRNMVDGLGSTGVQGSFRRCCEASMRVMRNEELMLTTVLQSFVHDPLLEWTESRNQQAKQLGSKQVQIENQAAMDTLELIRLRLSGNIVTAKFHPPKHNSVAMSVEGQVAKLIEMATDEAELVKMYIGWNPLLDCALAMFTTSMSFLYDYFDTLDLVVIVGIMAVGGYIFVKQRSDLSQKSTSSLQTSTSFSTAPKADRSFLGRMKSEARQILILYGSQTGTAEELAGRLAKDLTKYGKKALLMDPEEIDVEDLPKITEIENPLLLLCVATYGEGDPTDNAQALFEFLSNNECDLSGLRYAVFGLGNKTYEHFNEVGKLMDKRLEELGAERVFELGLGDDDANLEEDFMRWREAFLPTLAQTFCWELNNDGHLDRQYRLEIVEDAPNVFTGEYGRVGAYERQRPPFDQKNPYLSTVVENRDLHKSASDRCCRHVEFSVDGTRIRYEAGDHVGVFPVNDSALVEKIGQLLSVNLETIFKLINLDEESSKRHPFPCPSSYRTALTHYVDICAPVKSHVLKALAEFTENEDEKSKLNLLSTASEEGLKEYSAFIQKERRNIVDVLSHFTTCKPPLDLLLEMLPRLQARYYSISSSSKIDNSRVAVTALVLRYNISGRQIKGVCTNYLCDKNVGDTCPIFIRKSTVRLPHRLTTPVIMIGPGTGLAPFRGFLQERLFHKKQGKELGPMVLYFGCRHPDHDFIYEDELKDYEKEIGLELHVAFSRQQSEKVYVQNKLWDNRHNTWDLIQKGANIYVCGDARNMARDVQNTFLRMFREVGELDENGAQKLMKDLERQRRYQADVWS</sequence>
<dbReference type="InterPro" id="IPR036940">
    <property type="entry name" value="PI3/4_kinase_cat_sf"/>
</dbReference>
<keyword evidence="8 14" id="KW-0274">FAD</keyword>
<feature type="binding site" evidence="14">
    <location>
        <begin position="855"/>
        <end position="864"/>
    </location>
    <ligand>
        <name>FMN</name>
        <dbReference type="ChEBI" id="CHEBI:58210"/>
    </ligand>
</feature>
<keyword evidence="1 14" id="KW-0285">Flavoprotein</keyword>
<evidence type="ECO:0000256" key="5">
    <source>
        <dbReference type="ARBA" id="ARBA00022741"/>
    </source>
</evidence>
<comment type="function">
    <text evidence="14">This enzyme is required for electron transfer from NADP to cytochrome P450 in microsomes. It can also provide electron transfer to heme oxygenase and cytochrome B5.</text>
</comment>
<dbReference type="InterPro" id="IPR000403">
    <property type="entry name" value="PI3/4_kinase_cat_dom"/>
</dbReference>
<evidence type="ECO:0000256" key="9">
    <source>
        <dbReference type="ARBA" id="ARBA00022840"/>
    </source>
</evidence>
<dbReference type="Pfam" id="PF00667">
    <property type="entry name" value="FAD_binding_1"/>
    <property type="match status" value="1"/>
</dbReference>
<dbReference type="InterPro" id="IPR023173">
    <property type="entry name" value="NADPH_Cyt_P450_Rdtase_alpha"/>
</dbReference>
<evidence type="ECO:0000313" key="21">
    <source>
        <dbReference type="Proteomes" id="UP001201812"/>
    </source>
</evidence>
<comment type="caution">
    <text evidence="14">Lacks conserved residue(s) required for the propagation of feature annotation.</text>
</comment>